<dbReference type="InterPro" id="IPR027417">
    <property type="entry name" value="P-loop_NTPase"/>
</dbReference>
<dbReference type="RefSeq" id="XP_022110093.1">
    <property type="nucleotide sequence ID" value="XM_022254401.1"/>
</dbReference>
<name>A0A8B7ZX17_ACAPL</name>
<sequence length="447" mass="50850">MSDRPGTATLGTRQVRQVYLITYSRAQEELVPNRETFAELVLAAFQTLNHPSPVCWCCSKERHLDGGFHYHMAIKLQVARRWLQVRNILEYRHGIKVNFSGNHDNYFTAWHYVMKEDQHAIQSLDHPDLSTAPPPRTAVASAVRHTAVQPDSSAERPAKRSKRSRLSAYEVGELAVSKGLKTRMEFLAFAHQQKVLGKTDLAEFIINRGEKVVNQVLKDAWELAHSEELLQRSRLNRLQILQRAHANDKCVCNGEWLACAEDTLLNNGVSKRNFGDAVKTLLEQGRGKYRNIMITGPANCGKTFLLDPLNKIYETFTNPATTTFAWVGADKAEVIFLNDFRWTSKIIPWHDLLLLLEGQLVHLPAPKSHFAQDLILEKDTPIFCTGKHPLVFVQGGSVDERETEMMSVRWNVFAFYHQILEDEQKGVPPCARCFASLILTENEVTQH</sequence>
<feature type="region of interest" description="Disordered" evidence="1">
    <location>
        <begin position="145"/>
        <end position="164"/>
    </location>
</feature>
<reference evidence="3" key="1">
    <citation type="submission" date="2025-08" db="UniProtKB">
        <authorList>
            <consortium name="RefSeq"/>
        </authorList>
    </citation>
    <scope>IDENTIFICATION</scope>
</reference>
<evidence type="ECO:0000313" key="3">
    <source>
        <dbReference type="RefSeq" id="XP_022110093.1"/>
    </source>
</evidence>
<dbReference type="Proteomes" id="UP000694845">
    <property type="component" value="Unplaced"/>
</dbReference>
<dbReference type="Gene3D" id="3.40.1310.20">
    <property type="match status" value="1"/>
</dbReference>
<keyword evidence="2" id="KW-1185">Reference proteome</keyword>
<dbReference type="OMA" id="ISTAWEM"/>
<dbReference type="Gene3D" id="3.40.50.300">
    <property type="entry name" value="P-loop containing nucleotide triphosphate hydrolases"/>
    <property type="match status" value="1"/>
</dbReference>
<protein>
    <submittedName>
        <fullName evidence="3">Uncharacterized protein LOC110989778</fullName>
    </submittedName>
</protein>
<organism evidence="2 3">
    <name type="scientific">Acanthaster planci</name>
    <name type="common">Crown-of-thorns starfish</name>
    <dbReference type="NCBI Taxonomy" id="133434"/>
    <lineage>
        <taxon>Eukaryota</taxon>
        <taxon>Metazoa</taxon>
        <taxon>Echinodermata</taxon>
        <taxon>Eleutherozoa</taxon>
        <taxon>Asterozoa</taxon>
        <taxon>Asteroidea</taxon>
        <taxon>Valvatacea</taxon>
        <taxon>Valvatida</taxon>
        <taxon>Acanthasteridae</taxon>
        <taxon>Acanthaster</taxon>
    </lineage>
</organism>
<evidence type="ECO:0000313" key="2">
    <source>
        <dbReference type="Proteomes" id="UP000694845"/>
    </source>
</evidence>
<evidence type="ECO:0000256" key="1">
    <source>
        <dbReference type="SAM" id="MobiDB-lite"/>
    </source>
</evidence>
<dbReference type="GeneID" id="110989778"/>
<dbReference type="SUPFAM" id="SSF52540">
    <property type="entry name" value="P-loop containing nucleoside triphosphate hydrolases"/>
    <property type="match status" value="1"/>
</dbReference>
<dbReference type="KEGG" id="aplc:110989778"/>
<dbReference type="AlphaFoldDB" id="A0A8B7ZX17"/>
<proteinExistence type="predicted"/>
<accession>A0A8B7ZX17</accession>
<gene>
    <name evidence="3" type="primary">LOC110989778</name>
</gene>
<dbReference type="OrthoDB" id="5986179at2759"/>